<gene>
    <name evidence="9" type="ORF">CH371_10420</name>
</gene>
<dbReference type="Proteomes" id="UP000231912">
    <property type="component" value="Unassembled WGS sequence"/>
</dbReference>
<keyword evidence="6" id="KW-0472">Membrane</keyword>
<dbReference type="InterPro" id="IPR005017">
    <property type="entry name" value="OMPP1/FadL/TodX"/>
</dbReference>
<evidence type="ECO:0000256" key="8">
    <source>
        <dbReference type="SAM" id="SignalP"/>
    </source>
</evidence>
<evidence type="ECO:0000256" key="6">
    <source>
        <dbReference type="ARBA" id="ARBA00023136"/>
    </source>
</evidence>
<keyword evidence="4" id="KW-0812">Transmembrane</keyword>
<keyword evidence="3" id="KW-1134">Transmembrane beta strand</keyword>
<dbReference type="GO" id="GO:0009279">
    <property type="term" value="C:cell outer membrane"/>
    <property type="evidence" value="ECO:0007669"/>
    <property type="project" value="UniProtKB-SubCell"/>
</dbReference>
<dbReference type="AlphaFoldDB" id="A0A2M9ZBW6"/>
<sequence length="463" mass="50730">MPFCWMNRKNFPIGLLAAISLLAPDLGAVGLFQPAHNARYGGMGGVNLAIGGSPMDIATNPANLGISNRKEIEFGVSLPYIRTVYKDRFLDPDPNISYQNSESYNVLAPLPYFAVRIPITDNLTYGGGIYIPGGGTGNVSGLTRITPDGQTFNSWSGLNAPSPIGDSKKIQESYSTQFFLVKTTHALSYKIGDFTFALGIEGVYSRQIAYQKFYDITGNIEVPGQGFYYRSKNAFALGGILGANYNITDKFRIAYSYETGTKIPLDGDMQVGSRPGRTGVSASFSVPERHGIGISYGTEKFRIGLDWLYYNYSSYTTTYKQTLASSVFPTPFGETNTIPQNINYHDSWALGLGGEYNYNAWTYRAGIRHNSGVLRSDGTNALQAGIMVQDLVSGGIGYQSGKWKFDFTLLYYLPAKVTGNPSTDWNVNHSIFSISDIRLSEFKHSLKSDIPAILIGASYSFDS</sequence>
<dbReference type="PANTHER" id="PTHR35093:SF8">
    <property type="entry name" value="OUTER MEMBRANE PROTEIN NMB0088-RELATED"/>
    <property type="match status" value="1"/>
</dbReference>
<evidence type="ECO:0000256" key="2">
    <source>
        <dbReference type="ARBA" id="ARBA00008163"/>
    </source>
</evidence>
<dbReference type="EMBL" id="NPDT01000003">
    <property type="protein sequence ID" value="PJZ65936.1"/>
    <property type="molecule type" value="Genomic_DNA"/>
</dbReference>
<feature type="chain" id="PRO_5014709145" evidence="8">
    <location>
        <begin position="29"/>
        <end position="463"/>
    </location>
</feature>
<dbReference type="GO" id="GO:0015483">
    <property type="term" value="F:long-chain fatty acid transporting porin activity"/>
    <property type="evidence" value="ECO:0007669"/>
    <property type="project" value="TreeGrafter"/>
</dbReference>
<dbReference type="PANTHER" id="PTHR35093">
    <property type="entry name" value="OUTER MEMBRANE PROTEIN NMB0088-RELATED"/>
    <property type="match status" value="1"/>
</dbReference>
<accession>A0A2M9ZBW6</accession>
<comment type="subcellular location">
    <subcellularLocation>
        <location evidence="1">Cell outer membrane</location>
        <topology evidence="1">Multi-pass membrane protein</topology>
    </subcellularLocation>
</comment>
<evidence type="ECO:0000256" key="1">
    <source>
        <dbReference type="ARBA" id="ARBA00004571"/>
    </source>
</evidence>
<name>A0A2M9ZBW6_9LEPT</name>
<evidence type="ECO:0000256" key="4">
    <source>
        <dbReference type="ARBA" id="ARBA00022692"/>
    </source>
</evidence>
<comment type="similarity">
    <text evidence="2">Belongs to the OmpP1/FadL family.</text>
</comment>
<keyword evidence="5 8" id="KW-0732">Signal</keyword>
<dbReference type="Gene3D" id="2.40.160.60">
    <property type="entry name" value="Outer membrane protein transport protein (OMPP1/FadL/TodX)"/>
    <property type="match status" value="1"/>
</dbReference>
<evidence type="ECO:0000313" key="10">
    <source>
        <dbReference type="Proteomes" id="UP000231912"/>
    </source>
</evidence>
<dbReference type="SUPFAM" id="SSF56935">
    <property type="entry name" value="Porins"/>
    <property type="match status" value="1"/>
</dbReference>
<evidence type="ECO:0000313" key="9">
    <source>
        <dbReference type="EMBL" id="PJZ65936.1"/>
    </source>
</evidence>
<keyword evidence="7" id="KW-0998">Cell outer membrane</keyword>
<reference evidence="9 10" key="1">
    <citation type="submission" date="2017-07" db="EMBL/GenBank/DDBJ databases">
        <title>Leptospira spp. isolated from tropical soils.</title>
        <authorList>
            <person name="Thibeaux R."/>
            <person name="Iraola G."/>
            <person name="Ferres I."/>
            <person name="Bierque E."/>
            <person name="Girault D."/>
            <person name="Soupe-Gilbert M.-E."/>
            <person name="Picardeau M."/>
            <person name="Goarant C."/>
        </authorList>
    </citation>
    <scope>NUCLEOTIDE SEQUENCE [LARGE SCALE GENOMIC DNA]</scope>
    <source>
        <strain evidence="9 10">FH2-C-A2</strain>
    </source>
</reference>
<evidence type="ECO:0000256" key="3">
    <source>
        <dbReference type="ARBA" id="ARBA00022452"/>
    </source>
</evidence>
<feature type="signal peptide" evidence="8">
    <location>
        <begin position="1"/>
        <end position="28"/>
    </location>
</feature>
<organism evidence="9 10">
    <name type="scientific">Leptospira wolffii</name>
    <dbReference type="NCBI Taxonomy" id="409998"/>
    <lineage>
        <taxon>Bacteria</taxon>
        <taxon>Pseudomonadati</taxon>
        <taxon>Spirochaetota</taxon>
        <taxon>Spirochaetia</taxon>
        <taxon>Leptospirales</taxon>
        <taxon>Leptospiraceae</taxon>
        <taxon>Leptospira</taxon>
    </lineage>
</organism>
<dbReference type="Pfam" id="PF03349">
    <property type="entry name" value="Toluene_X"/>
    <property type="match status" value="1"/>
</dbReference>
<evidence type="ECO:0000256" key="7">
    <source>
        <dbReference type="ARBA" id="ARBA00023237"/>
    </source>
</evidence>
<comment type="caution">
    <text evidence="9">The sequence shown here is derived from an EMBL/GenBank/DDBJ whole genome shotgun (WGS) entry which is preliminary data.</text>
</comment>
<evidence type="ECO:0000256" key="5">
    <source>
        <dbReference type="ARBA" id="ARBA00022729"/>
    </source>
</evidence>
<protein>
    <submittedName>
        <fullName evidence="9">Transporter</fullName>
    </submittedName>
</protein>
<proteinExistence type="inferred from homology"/>